<dbReference type="Proteomes" id="UP000231632">
    <property type="component" value="Unassembled WGS sequence"/>
</dbReference>
<dbReference type="EMBL" id="BDFD01000022">
    <property type="protein sequence ID" value="GAV21149.1"/>
    <property type="molecule type" value="Genomic_DNA"/>
</dbReference>
<feature type="domain" description="CREG-like beta-barrel" evidence="1">
    <location>
        <begin position="42"/>
        <end position="159"/>
    </location>
</feature>
<dbReference type="PANTHER" id="PTHR13343:SF24">
    <property type="entry name" value="OS07G0573800 PROTEIN"/>
    <property type="match status" value="1"/>
</dbReference>
<dbReference type="InterPro" id="IPR014419">
    <property type="entry name" value="HutZ"/>
</dbReference>
<dbReference type="InterPro" id="IPR012349">
    <property type="entry name" value="Split_barrel_FMN-bd"/>
</dbReference>
<organism evidence="2 3">
    <name type="scientific">Mariprofundus micogutta</name>
    <dbReference type="NCBI Taxonomy" id="1921010"/>
    <lineage>
        <taxon>Bacteria</taxon>
        <taxon>Pseudomonadati</taxon>
        <taxon>Pseudomonadota</taxon>
        <taxon>Candidatius Mariprofundia</taxon>
        <taxon>Mariprofundales</taxon>
        <taxon>Mariprofundaceae</taxon>
        <taxon>Mariprofundus</taxon>
    </lineage>
</organism>
<dbReference type="AlphaFoldDB" id="A0A1L8CQQ5"/>
<evidence type="ECO:0000313" key="3">
    <source>
        <dbReference type="Proteomes" id="UP000231632"/>
    </source>
</evidence>
<dbReference type="InterPro" id="IPR055343">
    <property type="entry name" value="CREG_beta-barrel"/>
</dbReference>
<protein>
    <submittedName>
        <fullName evidence="2">Pyridoxamine 5'-phosphate oxidase</fullName>
    </submittedName>
</protein>
<proteinExistence type="predicted"/>
<keyword evidence="3" id="KW-1185">Reference proteome</keyword>
<reference evidence="2 3" key="1">
    <citation type="journal article" date="2017" name="Arch. Microbiol.">
        <title>Mariprofundus micogutta sp. nov., a novel iron-oxidizing zetaproteobacterium isolated from a deep-sea hydrothermal field at the Bayonnaise knoll of the Izu-Ogasawara arc, and a description of Mariprofundales ord. nov. and Zetaproteobacteria classis nov.</title>
        <authorList>
            <person name="Makita H."/>
            <person name="Tanaka E."/>
            <person name="Mitsunobu S."/>
            <person name="Miyazaki M."/>
            <person name="Nunoura T."/>
            <person name="Uematsu K."/>
            <person name="Takaki Y."/>
            <person name="Nishi S."/>
            <person name="Shimamura S."/>
            <person name="Takai K."/>
        </authorList>
    </citation>
    <scope>NUCLEOTIDE SEQUENCE [LARGE SCALE GENOMIC DNA]</scope>
    <source>
        <strain evidence="2 3">ET2</strain>
    </source>
</reference>
<dbReference type="STRING" id="1921010.MMIC_P2129"/>
<evidence type="ECO:0000259" key="1">
    <source>
        <dbReference type="Pfam" id="PF13883"/>
    </source>
</evidence>
<name>A0A1L8CQQ5_9PROT</name>
<dbReference type="PANTHER" id="PTHR13343">
    <property type="entry name" value="CREG1 PROTEIN"/>
    <property type="match status" value="1"/>
</dbReference>
<sequence>MRIDTPSDQSDVSDHWQQDIQLLLNRSRVSFLATQGQAGPEVSMAPFAFHHGKILLHLSRLAKHTINIERSPNIGLMICTPESQADSPLALPRLSLQGEINLVSDDQLESAKAVYLEKIPDAEPLFSFGDFRLFQFSPTHINWVGGFGKARKVSLKQWSMMH</sequence>
<dbReference type="SUPFAM" id="SSF50475">
    <property type="entry name" value="FMN-binding split barrel"/>
    <property type="match status" value="1"/>
</dbReference>
<dbReference type="Pfam" id="PF13883">
    <property type="entry name" value="CREG_beta-barrel"/>
    <property type="match status" value="1"/>
</dbReference>
<gene>
    <name evidence="2" type="ORF">MMIC_P2129</name>
</gene>
<dbReference type="GO" id="GO:0005737">
    <property type="term" value="C:cytoplasm"/>
    <property type="evidence" value="ECO:0007669"/>
    <property type="project" value="UniProtKB-ARBA"/>
</dbReference>
<dbReference type="PIRSF" id="PIRSF004633">
    <property type="entry name" value="UCP_PLP_oxd"/>
    <property type="match status" value="1"/>
</dbReference>
<accession>A0A1L8CQQ5</accession>
<evidence type="ECO:0000313" key="2">
    <source>
        <dbReference type="EMBL" id="GAV21149.1"/>
    </source>
</evidence>
<comment type="caution">
    <text evidence="2">The sequence shown here is derived from an EMBL/GenBank/DDBJ whole genome shotgun (WGS) entry which is preliminary data.</text>
</comment>
<dbReference type="Gene3D" id="2.30.110.10">
    <property type="entry name" value="Electron Transport, Fmn-binding Protein, Chain A"/>
    <property type="match status" value="1"/>
</dbReference>
<dbReference type="RefSeq" id="WP_227819482.1">
    <property type="nucleotide sequence ID" value="NZ_BDFD01000022.1"/>
</dbReference>